<dbReference type="PANTHER" id="PTHR43319">
    <property type="entry name" value="BETA-LACTAMASE-RELATED"/>
    <property type="match status" value="1"/>
</dbReference>
<dbReference type="PANTHER" id="PTHR43319:SF3">
    <property type="entry name" value="BETA-LACTAMASE-RELATED DOMAIN-CONTAINING PROTEIN"/>
    <property type="match status" value="1"/>
</dbReference>
<gene>
    <name evidence="3" type="ORF">MBJ925_LOCUS8674</name>
    <name evidence="4" type="ORF">XDN619_LOCUS4268</name>
</gene>
<dbReference type="Proteomes" id="UP000663824">
    <property type="component" value="Unassembled WGS sequence"/>
</dbReference>
<feature type="signal peptide" evidence="1">
    <location>
        <begin position="1"/>
        <end position="28"/>
    </location>
</feature>
<name>A0A816N3L8_9BILA</name>
<sequence length="404" mass="45805">MTTCPNMYYSNCLWIVFILHSFVLGIDSNDFNIHGTTSQGWEFVRDLFKDNFVQERDLGASMAIYYQGQPVVDLWGGWFDQSRTKPYDHNTLQYVFSTSKGLVAIAVALCVQRGLLDYSALVKTYWPEYGQNGKENTTVADILSHRAGLPLDDYPMERILNWTAMVHTLEQREPQWPPGTAHGYHPLTYGWLAGELVRRVDPKNRTFGQWVRDEITNPLQIEFYIGLPLEQEYRVSPIETVLNNVDTNDANEIFESNPFNDHRVQRAEIPAANGIANARSIALLYASLIGDLDHGKRKQLLSENMLKRAIKSNTPDNEIDITLGVHTKFGMGFLLYDDMITSLGSNVFGHSGLGGSVGLAAPAKNFSFSYVINRMNIDQQIKIDSRYKTMLDKIGSKLDDRRAF</sequence>
<feature type="domain" description="Beta-lactamase-related" evidence="2">
    <location>
        <begin position="51"/>
        <end position="376"/>
    </location>
</feature>
<dbReference type="InterPro" id="IPR001466">
    <property type="entry name" value="Beta-lactam-related"/>
</dbReference>
<proteinExistence type="predicted"/>
<evidence type="ECO:0000259" key="2">
    <source>
        <dbReference type="Pfam" id="PF00144"/>
    </source>
</evidence>
<dbReference type="SUPFAM" id="SSF56601">
    <property type="entry name" value="beta-lactamase/transpeptidase-like"/>
    <property type="match status" value="1"/>
</dbReference>
<reference evidence="4" key="1">
    <citation type="submission" date="2021-02" db="EMBL/GenBank/DDBJ databases">
        <authorList>
            <person name="Nowell W R."/>
        </authorList>
    </citation>
    <scope>NUCLEOTIDE SEQUENCE</scope>
</reference>
<evidence type="ECO:0000256" key="1">
    <source>
        <dbReference type="SAM" id="SignalP"/>
    </source>
</evidence>
<dbReference type="InterPro" id="IPR012338">
    <property type="entry name" value="Beta-lactam/transpept-like"/>
</dbReference>
<evidence type="ECO:0000313" key="5">
    <source>
        <dbReference type="Proteomes" id="UP000663887"/>
    </source>
</evidence>
<dbReference type="Pfam" id="PF00144">
    <property type="entry name" value="Beta-lactamase"/>
    <property type="match status" value="1"/>
</dbReference>
<dbReference type="EMBL" id="CAJNRG010000867">
    <property type="protein sequence ID" value="CAF2020305.1"/>
    <property type="molecule type" value="Genomic_DNA"/>
</dbReference>
<dbReference type="Proteomes" id="UP000663887">
    <property type="component" value="Unassembled WGS sequence"/>
</dbReference>
<protein>
    <recommendedName>
        <fullName evidence="2">Beta-lactamase-related domain-containing protein</fullName>
    </recommendedName>
</protein>
<accession>A0A816N3L8</accession>
<feature type="chain" id="PRO_5035688962" description="Beta-lactamase-related domain-containing protein" evidence="1">
    <location>
        <begin position="29"/>
        <end position="404"/>
    </location>
</feature>
<dbReference type="EMBL" id="CAJNRE010003195">
    <property type="protein sequence ID" value="CAF2010191.1"/>
    <property type="molecule type" value="Genomic_DNA"/>
</dbReference>
<dbReference type="Gene3D" id="3.40.710.10">
    <property type="entry name" value="DD-peptidase/beta-lactamase superfamily"/>
    <property type="match status" value="1"/>
</dbReference>
<dbReference type="AlphaFoldDB" id="A0A816N3L8"/>
<dbReference type="InterPro" id="IPR052907">
    <property type="entry name" value="Beta-lactamase/esterase"/>
</dbReference>
<keyword evidence="1" id="KW-0732">Signal</keyword>
<evidence type="ECO:0000313" key="4">
    <source>
        <dbReference type="EMBL" id="CAF2020305.1"/>
    </source>
</evidence>
<evidence type="ECO:0000313" key="3">
    <source>
        <dbReference type="EMBL" id="CAF2010191.1"/>
    </source>
</evidence>
<comment type="caution">
    <text evidence="4">The sequence shown here is derived from an EMBL/GenBank/DDBJ whole genome shotgun (WGS) entry which is preliminary data.</text>
</comment>
<organism evidence="4 5">
    <name type="scientific">Rotaria magnacalcarata</name>
    <dbReference type="NCBI Taxonomy" id="392030"/>
    <lineage>
        <taxon>Eukaryota</taxon>
        <taxon>Metazoa</taxon>
        <taxon>Spiralia</taxon>
        <taxon>Gnathifera</taxon>
        <taxon>Rotifera</taxon>
        <taxon>Eurotatoria</taxon>
        <taxon>Bdelloidea</taxon>
        <taxon>Philodinida</taxon>
        <taxon>Philodinidae</taxon>
        <taxon>Rotaria</taxon>
    </lineage>
</organism>